<dbReference type="PANTHER" id="PTHR10638">
    <property type="entry name" value="COPPER AMINE OXIDASE"/>
    <property type="match status" value="1"/>
</dbReference>
<evidence type="ECO:0000256" key="3">
    <source>
        <dbReference type="ARBA" id="ARBA00022772"/>
    </source>
</evidence>
<dbReference type="SUPFAM" id="SSF54416">
    <property type="entry name" value="Amine oxidase N-terminal region"/>
    <property type="match status" value="2"/>
</dbReference>
<evidence type="ECO:0000259" key="10">
    <source>
        <dbReference type="Pfam" id="PF02728"/>
    </source>
</evidence>
<keyword evidence="5 6" id="KW-0186">Copper</keyword>
<evidence type="ECO:0000256" key="2">
    <source>
        <dbReference type="ARBA" id="ARBA00022723"/>
    </source>
</evidence>
<feature type="domain" description="Copper amine oxidase N3-terminal" evidence="10">
    <location>
        <begin position="123"/>
        <end position="215"/>
    </location>
</feature>
<feature type="domain" description="Copper amine oxidase catalytic" evidence="8">
    <location>
        <begin position="245"/>
        <end position="658"/>
    </location>
</feature>
<dbReference type="SUPFAM" id="SSF49998">
    <property type="entry name" value="Amine oxidase catalytic domain"/>
    <property type="match status" value="1"/>
</dbReference>
<comment type="PTM">
    <text evidence="6">Topaquinone (TPQ) is generated by copper-dependent autoxidation of a specific tyrosyl residue.</text>
</comment>
<dbReference type="Pfam" id="PF02728">
    <property type="entry name" value="Cu_amine_oxidN3"/>
    <property type="match status" value="1"/>
</dbReference>
<evidence type="ECO:0000259" key="9">
    <source>
        <dbReference type="Pfam" id="PF02727"/>
    </source>
</evidence>
<dbReference type="Pfam" id="PF02727">
    <property type="entry name" value="Cu_amine_oxidN2"/>
    <property type="match status" value="1"/>
</dbReference>
<dbReference type="Proteomes" id="UP000694864">
    <property type="component" value="Chromosome 17"/>
</dbReference>
<name>A0ABM0WZX2_CAMSA</name>
<dbReference type="PANTHER" id="PTHR10638:SF87">
    <property type="entry name" value="AMINE OXIDASE [COPPER-CONTAINING] ALPHA 2, PEROXISOMAL-RELATED"/>
    <property type="match status" value="1"/>
</dbReference>
<dbReference type="InterPro" id="IPR036460">
    <property type="entry name" value="Cu_amine_oxidase_C_sf"/>
</dbReference>
<reference evidence="11" key="1">
    <citation type="journal article" date="2014" name="Nat. Commun.">
        <title>The emerging biofuel crop Camelina sativa retains a highly undifferentiated hexaploid genome structure.</title>
        <authorList>
            <person name="Kagale S."/>
            <person name="Koh C."/>
            <person name="Nixon J."/>
            <person name="Bollina V."/>
            <person name="Clarke W.E."/>
            <person name="Tuteja R."/>
            <person name="Spillane C."/>
            <person name="Robinson S.J."/>
            <person name="Links M.G."/>
            <person name="Clarke C."/>
            <person name="Higgins E.E."/>
            <person name="Huebert T."/>
            <person name="Sharpe A.G."/>
            <person name="Parkin I.A."/>
        </authorList>
    </citation>
    <scope>NUCLEOTIDE SEQUENCE [LARGE SCALE GENOMIC DNA]</scope>
    <source>
        <strain evidence="11">cv. DH55</strain>
    </source>
</reference>
<dbReference type="InterPro" id="IPR015800">
    <property type="entry name" value="Cu_amine_oxidase_N2"/>
</dbReference>
<feature type="chain" id="PRO_5046219118" description="Amine oxidase" evidence="7">
    <location>
        <begin position="21"/>
        <end position="676"/>
    </location>
</feature>
<dbReference type="InterPro" id="IPR015798">
    <property type="entry name" value="Cu_amine_oxidase_C"/>
</dbReference>
<comment type="similarity">
    <text evidence="1 6">Belongs to the copper/topaquinone oxidase family.</text>
</comment>
<reference evidence="12" key="2">
    <citation type="submission" date="2025-08" db="UniProtKB">
        <authorList>
            <consortium name="RefSeq"/>
        </authorList>
    </citation>
    <scope>IDENTIFICATION</scope>
    <source>
        <tissue evidence="12">Leaf</tissue>
    </source>
</reference>
<dbReference type="GeneID" id="104757533"/>
<keyword evidence="2 6" id="KW-0479">Metal-binding</keyword>
<dbReference type="Pfam" id="PF01179">
    <property type="entry name" value="Cu_amine_oxid"/>
    <property type="match status" value="1"/>
</dbReference>
<evidence type="ECO:0000259" key="8">
    <source>
        <dbReference type="Pfam" id="PF01179"/>
    </source>
</evidence>
<sequence>MARLHFIILIFSSIFAISSSSFIRPPHPFDPLTRTELKLVRNVIKKTYPVGPKYNFTFQYVGLNEPDKSLVLSWHSSPDQNVKPPPRQAFIIARDSGKTREIVVDFSSRAIISDKIHVGKGNPMLTIDEQEAATELVHKFKPFRDSIRRRGLKLSEVVVTSSTMGWFGETKTERLIKTIPFYLNGSVNTYLRPIEGLTIIVNLDKMKVTKFKDRFTSPLPKANGTEFRFSKLNPPFGPALRNAVLFQPNGPGFKIEGHIVRWANWEFHMSFDVRAGLVISLASIFDMDMNKYRQVLYKGHVSEIFVPYMDPSADWYFITYLDCGEFGCGQSAVSLEPYNDCPAGAAFMDGIFAGQYGTPTKISNVMCIFEKHAGDIMWRHTEVEVPGLEITEVRPDVSLVARMVTTVGNYDYIIDYEFKPSGSIKMEVGLTGVLEVKPVEYVHTSEIKEDDIHGTLIADNTVGVNHDHFVTFRLDLDIDGTNNSFVRTELVTKAPKSVNTPRKSYWTTKQKTAKTEAEARVKLGLNVEEFVVVNADRRTKHGNEVGYRLFPGPVSGTLLTQDDYPQIRAAFTNYNMWITPYNKSEMWTSGLYTDRSQGDDTLAVWSQRNREIEKKDIVMWYTVGFHHVPCQEDFPTMPTLSSGFELRPANFFEQNPVLKVKPIKLTTTPCCTCTNG</sequence>
<evidence type="ECO:0000256" key="5">
    <source>
        <dbReference type="ARBA" id="ARBA00023008"/>
    </source>
</evidence>
<keyword evidence="7" id="KW-0732">Signal</keyword>
<proteinExistence type="inferred from homology"/>
<keyword evidence="3 6" id="KW-0801">TPQ</keyword>
<evidence type="ECO:0000256" key="1">
    <source>
        <dbReference type="ARBA" id="ARBA00007983"/>
    </source>
</evidence>
<dbReference type="PROSITE" id="PS01165">
    <property type="entry name" value="COPPER_AMINE_OXID_2"/>
    <property type="match status" value="1"/>
</dbReference>
<gene>
    <name evidence="12" type="primary">LOC104757533</name>
</gene>
<feature type="signal peptide" evidence="7">
    <location>
        <begin position="1"/>
        <end position="20"/>
    </location>
</feature>
<dbReference type="Gene3D" id="2.70.98.20">
    <property type="entry name" value="Copper amine oxidase, catalytic domain"/>
    <property type="match status" value="1"/>
</dbReference>
<evidence type="ECO:0000256" key="4">
    <source>
        <dbReference type="ARBA" id="ARBA00023002"/>
    </source>
</evidence>
<dbReference type="InterPro" id="IPR049947">
    <property type="entry name" value="Cu_Am_Ox_Cu-bd"/>
</dbReference>
<keyword evidence="11" id="KW-1185">Reference proteome</keyword>
<evidence type="ECO:0000313" key="11">
    <source>
        <dbReference type="Proteomes" id="UP000694864"/>
    </source>
</evidence>
<organism evidence="11 12">
    <name type="scientific">Camelina sativa</name>
    <name type="common">False flax</name>
    <name type="synonym">Myagrum sativum</name>
    <dbReference type="NCBI Taxonomy" id="90675"/>
    <lineage>
        <taxon>Eukaryota</taxon>
        <taxon>Viridiplantae</taxon>
        <taxon>Streptophyta</taxon>
        <taxon>Embryophyta</taxon>
        <taxon>Tracheophyta</taxon>
        <taxon>Spermatophyta</taxon>
        <taxon>Magnoliopsida</taxon>
        <taxon>eudicotyledons</taxon>
        <taxon>Gunneridae</taxon>
        <taxon>Pentapetalae</taxon>
        <taxon>rosids</taxon>
        <taxon>malvids</taxon>
        <taxon>Brassicales</taxon>
        <taxon>Brassicaceae</taxon>
        <taxon>Camelineae</taxon>
        <taxon>Camelina</taxon>
    </lineage>
</organism>
<dbReference type="RefSeq" id="XP_010478585.1">
    <property type="nucleotide sequence ID" value="XM_010480283.2"/>
</dbReference>
<protein>
    <recommendedName>
        <fullName evidence="6">Amine oxidase</fullName>
        <ecNumber evidence="6">1.4.3.-</ecNumber>
    </recommendedName>
</protein>
<evidence type="ECO:0000256" key="6">
    <source>
        <dbReference type="RuleBase" id="RU000672"/>
    </source>
</evidence>
<dbReference type="InterPro" id="IPR016182">
    <property type="entry name" value="Cu_amine_oxidase_N-reg"/>
</dbReference>
<keyword evidence="4 6" id="KW-0560">Oxidoreductase</keyword>
<dbReference type="InterPro" id="IPR000269">
    <property type="entry name" value="Cu_amine_oxidase"/>
</dbReference>
<feature type="domain" description="Copper amine oxidase N2-terminal" evidence="9">
    <location>
        <begin position="27"/>
        <end position="115"/>
    </location>
</feature>
<dbReference type="EC" id="1.4.3.-" evidence="6"/>
<dbReference type="InterPro" id="IPR015802">
    <property type="entry name" value="Cu_amine_oxidase_N3"/>
</dbReference>
<comment type="cofactor">
    <cofactor evidence="6">
        <name>Cu cation</name>
        <dbReference type="ChEBI" id="CHEBI:23378"/>
    </cofactor>
    <text evidence="6">Contains 1 topaquinone per subunit.</text>
</comment>
<dbReference type="Gene3D" id="3.10.450.40">
    <property type="match status" value="2"/>
</dbReference>
<evidence type="ECO:0000313" key="12">
    <source>
        <dbReference type="RefSeq" id="XP_010478585.1"/>
    </source>
</evidence>
<accession>A0ABM0WZX2</accession>
<evidence type="ECO:0000256" key="7">
    <source>
        <dbReference type="SAM" id="SignalP"/>
    </source>
</evidence>